<keyword evidence="6" id="KW-0067">ATP-binding</keyword>
<keyword evidence="11" id="KW-1185">Reference proteome</keyword>
<evidence type="ECO:0000259" key="9">
    <source>
        <dbReference type="Pfam" id="PF00696"/>
    </source>
</evidence>
<dbReference type="GO" id="GO:0004072">
    <property type="term" value="F:aspartate kinase activity"/>
    <property type="evidence" value="ECO:0007669"/>
    <property type="project" value="UniProtKB-EC"/>
</dbReference>
<evidence type="ECO:0000313" key="11">
    <source>
        <dbReference type="Proteomes" id="UP000486760"/>
    </source>
</evidence>
<sequence>MPTVFKFGGASIKDADAIRHLTPLIENHTDQPLVVVVSAMGKTTNKLEALLAAARDEGGKEDYRKRFEALQAEHRETIKALFGDARDAPTERVDALFDELDERHHSHRSAGYAEHYDQTVCYGELISTTIVAAWLNHCDIATNWHDARELVRTDARHQAANLDWATTAETVRERLADNERVILTQGFIGGTADGASTTLGREGSDFSAAIFAHCLDAREVVIWKDVPGLFNADPRRFDNAVQLERISYGEATELAWHGAKVIHPKTLGPLQEKSIPLTVRSFETPDAAPTVIDAERRFDGDVPSCILRENQVWLEVRPRDVSFMDEPRQHDILGRLVEAGLHANLVDSGAMRFALCLDDKPERLGPMIESLERDYDVHREDALTLLTVRHPQPGMMDTLSEGREALAERRNATTAQRLFHSNDCPETWHIPDTR</sequence>
<dbReference type="Pfam" id="PF00696">
    <property type="entry name" value="AA_kinase"/>
    <property type="match status" value="1"/>
</dbReference>
<accession>A0A7V7FYZ7</accession>
<keyword evidence="3 7" id="KW-0808">Transferase</keyword>
<keyword evidence="8" id="KW-0028">Amino-acid biosynthesis</keyword>
<dbReference type="InterPro" id="IPR001341">
    <property type="entry name" value="Asp_kinase"/>
</dbReference>
<dbReference type="Gene3D" id="3.40.1160.10">
    <property type="entry name" value="Acetylglutamate kinase-like"/>
    <property type="match status" value="1"/>
</dbReference>
<comment type="pathway">
    <text evidence="1 8">Amino-acid biosynthesis; L-lysine biosynthesis via DAP pathway; (S)-tetrahydrodipicolinate from L-aspartate: step 1/4.</text>
</comment>
<protein>
    <recommendedName>
        <fullName evidence="7">Aspartokinase</fullName>
        <ecNumber evidence="7">2.7.2.4</ecNumber>
    </recommendedName>
</protein>
<keyword evidence="5 7" id="KW-0418">Kinase</keyword>
<dbReference type="GO" id="GO:0009088">
    <property type="term" value="P:threonine biosynthetic process"/>
    <property type="evidence" value="ECO:0007669"/>
    <property type="project" value="UniProtKB-UniPathway"/>
</dbReference>
<keyword evidence="4" id="KW-0547">Nucleotide-binding</keyword>
<comment type="pathway">
    <text evidence="8">Amino-acid biosynthesis; L-methionine biosynthesis via de novo pathway; L-homoserine from L-aspartate: step 1/3.</text>
</comment>
<proteinExistence type="inferred from homology"/>
<dbReference type="Proteomes" id="UP000486760">
    <property type="component" value="Unassembled WGS sequence"/>
</dbReference>
<dbReference type="PANTHER" id="PTHR21499:SF59">
    <property type="entry name" value="ASPARTOKINASE"/>
    <property type="match status" value="1"/>
</dbReference>
<dbReference type="PANTHER" id="PTHR21499">
    <property type="entry name" value="ASPARTATE KINASE"/>
    <property type="match status" value="1"/>
</dbReference>
<evidence type="ECO:0000313" key="10">
    <source>
        <dbReference type="EMBL" id="KAA0010870.1"/>
    </source>
</evidence>
<dbReference type="NCBIfam" id="TIGR00657">
    <property type="entry name" value="asp_kinases"/>
    <property type="match status" value="1"/>
</dbReference>
<evidence type="ECO:0000256" key="6">
    <source>
        <dbReference type="ARBA" id="ARBA00022840"/>
    </source>
</evidence>
<dbReference type="Gene3D" id="1.20.120.1320">
    <property type="entry name" value="Aspartokinase, catalytic domain"/>
    <property type="match status" value="1"/>
</dbReference>
<dbReference type="SUPFAM" id="SSF53633">
    <property type="entry name" value="Carbamate kinase-like"/>
    <property type="match status" value="1"/>
</dbReference>
<comment type="catalytic activity">
    <reaction evidence="7">
        <text>L-aspartate + ATP = 4-phospho-L-aspartate + ADP</text>
        <dbReference type="Rhea" id="RHEA:23776"/>
        <dbReference type="ChEBI" id="CHEBI:29991"/>
        <dbReference type="ChEBI" id="CHEBI:30616"/>
        <dbReference type="ChEBI" id="CHEBI:57535"/>
        <dbReference type="ChEBI" id="CHEBI:456216"/>
        <dbReference type="EC" id="2.7.2.4"/>
    </reaction>
</comment>
<name>A0A7V7FYZ7_9GAMM</name>
<evidence type="ECO:0000256" key="7">
    <source>
        <dbReference type="RuleBase" id="RU003448"/>
    </source>
</evidence>
<dbReference type="UniPathway" id="UPA00051">
    <property type="reaction ID" value="UER00462"/>
</dbReference>
<dbReference type="InterPro" id="IPR036393">
    <property type="entry name" value="AceGlu_kinase-like_sf"/>
</dbReference>
<evidence type="ECO:0000256" key="1">
    <source>
        <dbReference type="ARBA" id="ARBA00004766"/>
    </source>
</evidence>
<dbReference type="InterPro" id="IPR001048">
    <property type="entry name" value="Asp/Glu/Uridylate_kinase"/>
</dbReference>
<dbReference type="EC" id="2.7.2.4" evidence="7"/>
<evidence type="ECO:0000256" key="3">
    <source>
        <dbReference type="ARBA" id="ARBA00022679"/>
    </source>
</evidence>
<organism evidence="10 11">
    <name type="scientific">Billgrantia pellis</name>
    <dbReference type="NCBI Taxonomy" id="2606936"/>
    <lineage>
        <taxon>Bacteria</taxon>
        <taxon>Pseudomonadati</taxon>
        <taxon>Pseudomonadota</taxon>
        <taxon>Gammaproteobacteria</taxon>
        <taxon>Oceanospirillales</taxon>
        <taxon>Halomonadaceae</taxon>
        <taxon>Billgrantia</taxon>
    </lineage>
</organism>
<dbReference type="RefSeq" id="WP_149329507.1">
    <property type="nucleotide sequence ID" value="NZ_VTPY01000006.1"/>
</dbReference>
<comment type="caution">
    <text evidence="10">The sequence shown here is derived from an EMBL/GenBank/DDBJ whole genome shotgun (WGS) entry which is preliminary data.</text>
</comment>
<dbReference type="GO" id="GO:0005829">
    <property type="term" value="C:cytosol"/>
    <property type="evidence" value="ECO:0007669"/>
    <property type="project" value="TreeGrafter"/>
</dbReference>
<dbReference type="AlphaFoldDB" id="A0A7V7FYZ7"/>
<comment type="pathway">
    <text evidence="8">Amino-acid biosynthesis; L-threonine biosynthesis; L-threonine from L-aspartate: step 1/5.</text>
</comment>
<dbReference type="GO" id="GO:0009090">
    <property type="term" value="P:homoserine biosynthetic process"/>
    <property type="evidence" value="ECO:0007669"/>
    <property type="project" value="TreeGrafter"/>
</dbReference>
<dbReference type="GO" id="GO:0005524">
    <property type="term" value="F:ATP binding"/>
    <property type="evidence" value="ECO:0007669"/>
    <property type="project" value="UniProtKB-KW"/>
</dbReference>
<evidence type="ECO:0000256" key="4">
    <source>
        <dbReference type="ARBA" id="ARBA00022741"/>
    </source>
</evidence>
<dbReference type="UniPathway" id="UPA00034">
    <property type="reaction ID" value="UER00015"/>
</dbReference>
<feature type="domain" description="Aspartate/glutamate/uridylate kinase" evidence="9">
    <location>
        <begin position="2"/>
        <end position="280"/>
    </location>
</feature>
<evidence type="ECO:0000256" key="5">
    <source>
        <dbReference type="ARBA" id="ARBA00022777"/>
    </source>
</evidence>
<reference evidence="10 11" key="1">
    <citation type="submission" date="2019-08" db="EMBL/GenBank/DDBJ databases">
        <title>Bioinformatics analysis of the strain L3 and L5.</title>
        <authorList>
            <person name="Li X."/>
        </authorList>
    </citation>
    <scope>NUCLEOTIDE SEQUENCE [LARGE SCALE GENOMIC DNA]</scope>
    <source>
        <strain evidence="10 11">L5</strain>
    </source>
</reference>
<gene>
    <name evidence="10" type="ORF">F0A17_16840</name>
</gene>
<dbReference type="UniPathway" id="UPA00050">
    <property type="reaction ID" value="UER00461"/>
</dbReference>
<dbReference type="GO" id="GO:0009089">
    <property type="term" value="P:lysine biosynthetic process via diaminopimelate"/>
    <property type="evidence" value="ECO:0007669"/>
    <property type="project" value="UniProtKB-UniPathway"/>
</dbReference>
<evidence type="ECO:0000256" key="2">
    <source>
        <dbReference type="ARBA" id="ARBA00010122"/>
    </source>
</evidence>
<comment type="similarity">
    <text evidence="2 7">Belongs to the aspartokinase family.</text>
</comment>
<dbReference type="InterPro" id="IPR042199">
    <property type="entry name" value="AsparK_Bifunc_asparK/hSer_DH"/>
</dbReference>
<dbReference type="EMBL" id="VTPY01000006">
    <property type="protein sequence ID" value="KAA0010870.1"/>
    <property type="molecule type" value="Genomic_DNA"/>
</dbReference>
<evidence type="ECO:0000256" key="8">
    <source>
        <dbReference type="RuleBase" id="RU004249"/>
    </source>
</evidence>